<evidence type="ECO:0000256" key="3">
    <source>
        <dbReference type="SAM" id="SignalP"/>
    </source>
</evidence>
<proteinExistence type="predicted"/>
<keyword evidence="5" id="KW-1185">Reference proteome</keyword>
<keyword evidence="2" id="KW-1133">Transmembrane helix</keyword>
<sequence length="272" mass="29825">MRSSLVSLVLISCAASVPLTFTERTARQDVNSLPDSRTLAEQAADDLLAQDDDGKSAIRTRKLVGIILGCVLATLVVMSTVYLIMRRRRAREEHNYEYHIPGTFKQIELLPPPLAYFEKSRAAWNDSSVIRQTSPLLPTDAKKASPPPRKPYNAKRVPVPRLSQIPEPSPKTAGVSLWLRASFHHPSSICVSNAIIIDPADMPSAREMPASPAEIDHLIGQVVTAKDAEWTDGKGDEDGSVIWAYTPLSERPSVVANAKFPTKPSPARRSLS</sequence>
<name>A0A0D7A0J0_9AGAR</name>
<dbReference type="EMBL" id="KN882110">
    <property type="protein sequence ID" value="KIY43300.1"/>
    <property type="molecule type" value="Genomic_DNA"/>
</dbReference>
<gene>
    <name evidence="4" type="ORF">FISHEDRAFT_78644</name>
</gene>
<feature type="chain" id="PRO_5002315901" evidence="3">
    <location>
        <begin position="17"/>
        <end position="272"/>
    </location>
</feature>
<keyword evidence="2" id="KW-0812">Transmembrane</keyword>
<feature type="signal peptide" evidence="3">
    <location>
        <begin position="1"/>
        <end position="16"/>
    </location>
</feature>
<dbReference type="Proteomes" id="UP000054144">
    <property type="component" value="Unassembled WGS sequence"/>
</dbReference>
<dbReference type="AlphaFoldDB" id="A0A0D7A0J0"/>
<protein>
    <submittedName>
        <fullName evidence="4">Uncharacterized protein</fullName>
    </submittedName>
</protein>
<evidence type="ECO:0000256" key="2">
    <source>
        <dbReference type="SAM" id="Phobius"/>
    </source>
</evidence>
<evidence type="ECO:0000313" key="5">
    <source>
        <dbReference type="Proteomes" id="UP000054144"/>
    </source>
</evidence>
<feature type="transmembrane region" description="Helical" evidence="2">
    <location>
        <begin position="63"/>
        <end position="85"/>
    </location>
</feature>
<reference evidence="4 5" key="1">
    <citation type="journal article" date="2015" name="Fungal Genet. Biol.">
        <title>Evolution of novel wood decay mechanisms in Agaricales revealed by the genome sequences of Fistulina hepatica and Cylindrobasidium torrendii.</title>
        <authorList>
            <person name="Floudas D."/>
            <person name="Held B.W."/>
            <person name="Riley R."/>
            <person name="Nagy L.G."/>
            <person name="Koehler G."/>
            <person name="Ransdell A.S."/>
            <person name="Younus H."/>
            <person name="Chow J."/>
            <person name="Chiniquy J."/>
            <person name="Lipzen A."/>
            <person name="Tritt A."/>
            <person name="Sun H."/>
            <person name="Haridas S."/>
            <person name="LaButti K."/>
            <person name="Ohm R.A."/>
            <person name="Kues U."/>
            <person name="Blanchette R.A."/>
            <person name="Grigoriev I.V."/>
            <person name="Minto R.E."/>
            <person name="Hibbett D.S."/>
        </authorList>
    </citation>
    <scope>NUCLEOTIDE SEQUENCE [LARGE SCALE GENOMIC DNA]</scope>
    <source>
        <strain evidence="4 5">ATCC 64428</strain>
    </source>
</reference>
<evidence type="ECO:0000313" key="4">
    <source>
        <dbReference type="EMBL" id="KIY43300.1"/>
    </source>
</evidence>
<accession>A0A0D7A0J0</accession>
<organism evidence="4 5">
    <name type="scientific">Fistulina hepatica ATCC 64428</name>
    <dbReference type="NCBI Taxonomy" id="1128425"/>
    <lineage>
        <taxon>Eukaryota</taxon>
        <taxon>Fungi</taxon>
        <taxon>Dikarya</taxon>
        <taxon>Basidiomycota</taxon>
        <taxon>Agaricomycotina</taxon>
        <taxon>Agaricomycetes</taxon>
        <taxon>Agaricomycetidae</taxon>
        <taxon>Agaricales</taxon>
        <taxon>Fistulinaceae</taxon>
        <taxon>Fistulina</taxon>
    </lineage>
</organism>
<keyword evidence="3" id="KW-0732">Signal</keyword>
<feature type="region of interest" description="Disordered" evidence="1">
    <location>
        <begin position="135"/>
        <end position="155"/>
    </location>
</feature>
<keyword evidence="2" id="KW-0472">Membrane</keyword>
<evidence type="ECO:0000256" key="1">
    <source>
        <dbReference type="SAM" id="MobiDB-lite"/>
    </source>
</evidence>